<dbReference type="InterPro" id="IPR036514">
    <property type="entry name" value="SGNH_hydro_sf"/>
</dbReference>
<dbReference type="CDD" id="cd01832">
    <property type="entry name" value="SGNH_hydrolase_like_1"/>
    <property type="match status" value="1"/>
</dbReference>
<reference evidence="2 3" key="1">
    <citation type="submission" date="2021-05" db="EMBL/GenBank/DDBJ databases">
        <title>A Polyphasic approach of four new species of the genus Ohtaekwangia: Ohtaekwangia histidinii sp. nov., Ohtaekwangia cretensis sp. nov., Ohtaekwangia indiensis sp. nov., Ohtaekwangia reichenbachii sp. nov. from diverse environment.</title>
        <authorList>
            <person name="Octaviana S."/>
        </authorList>
    </citation>
    <scope>NUCLEOTIDE SEQUENCE [LARGE SCALE GENOMIC DNA]</scope>
    <source>
        <strain evidence="2 3">PWU20</strain>
    </source>
</reference>
<evidence type="ECO:0000259" key="1">
    <source>
        <dbReference type="Pfam" id="PF13472"/>
    </source>
</evidence>
<dbReference type="RefSeq" id="WP_254157121.1">
    <property type="nucleotide sequence ID" value="NZ_JAHESD010000086.1"/>
</dbReference>
<accession>A0ABS5VXL1</accession>
<dbReference type="InterPro" id="IPR013830">
    <property type="entry name" value="SGNH_hydro"/>
</dbReference>
<proteinExistence type="predicted"/>
<gene>
    <name evidence="2" type="ORF">KK060_22815</name>
</gene>
<dbReference type="SUPFAM" id="SSF52266">
    <property type="entry name" value="SGNH hydrolase"/>
    <property type="match status" value="1"/>
</dbReference>
<dbReference type="Gene3D" id="3.40.50.1110">
    <property type="entry name" value="SGNH hydrolase"/>
    <property type="match status" value="1"/>
</dbReference>
<protein>
    <submittedName>
        <fullName evidence="2">SGNH/GDSL hydrolase family protein</fullName>
    </submittedName>
</protein>
<dbReference type="GO" id="GO:0016787">
    <property type="term" value="F:hydrolase activity"/>
    <property type="evidence" value="ECO:0007669"/>
    <property type="project" value="UniProtKB-KW"/>
</dbReference>
<dbReference type="Proteomes" id="UP000772618">
    <property type="component" value="Unassembled WGS sequence"/>
</dbReference>
<keyword evidence="2" id="KW-0378">Hydrolase</keyword>
<evidence type="ECO:0000313" key="3">
    <source>
        <dbReference type="Proteomes" id="UP000772618"/>
    </source>
</evidence>
<dbReference type="Pfam" id="PF13472">
    <property type="entry name" value="Lipase_GDSL_2"/>
    <property type="match status" value="1"/>
</dbReference>
<comment type="caution">
    <text evidence="2">The sequence shown here is derived from an EMBL/GenBank/DDBJ whole genome shotgun (WGS) entry which is preliminary data.</text>
</comment>
<sequence>MAQTLSKTEPIKFLALGDSYTIGESVSENERWPALLGLVLKEEGYSVSDTLIIATTGWRTDDLKRAIQAQKPDQHFNLVSLLIGVNNQYQGKSVESYEPEFEDLLSIAIQHAGGDRSKVFVVSIPDYGYTPFGKDKQVEISKAIDAFNSANQKITEHYGIKYINITDISRRGFEDSSLVAADGLHPSGKMYGLWVERIAEALIKA</sequence>
<organism evidence="2 3">
    <name type="scientific">Chryseosolibacter indicus</name>
    <dbReference type="NCBI Taxonomy" id="2782351"/>
    <lineage>
        <taxon>Bacteria</taxon>
        <taxon>Pseudomonadati</taxon>
        <taxon>Bacteroidota</taxon>
        <taxon>Cytophagia</taxon>
        <taxon>Cytophagales</taxon>
        <taxon>Chryseotaleaceae</taxon>
        <taxon>Chryseosolibacter</taxon>
    </lineage>
</organism>
<dbReference type="EMBL" id="JAHESD010000086">
    <property type="protein sequence ID" value="MBT1706142.1"/>
    <property type="molecule type" value="Genomic_DNA"/>
</dbReference>
<keyword evidence="3" id="KW-1185">Reference proteome</keyword>
<feature type="domain" description="SGNH hydrolase-type esterase" evidence="1">
    <location>
        <begin position="15"/>
        <end position="191"/>
    </location>
</feature>
<name>A0ABS5VXL1_9BACT</name>
<evidence type="ECO:0000313" key="2">
    <source>
        <dbReference type="EMBL" id="MBT1706142.1"/>
    </source>
</evidence>